<comment type="subcellular location">
    <subcellularLocation>
        <location evidence="1">Membrane</location>
        <topology evidence="1">Multi-pass membrane protein</topology>
    </subcellularLocation>
</comment>
<evidence type="ECO:0000256" key="3">
    <source>
        <dbReference type="ARBA" id="ARBA00022989"/>
    </source>
</evidence>
<keyword evidence="3 5" id="KW-1133">Transmembrane helix</keyword>
<dbReference type="RefSeq" id="WP_170033177.1">
    <property type="nucleotide sequence ID" value="NZ_JABDTL010000001.1"/>
</dbReference>
<dbReference type="EMBL" id="JACHIA010000006">
    <property type="protein sequence ID" value="MBB6070835.1"/>
    <property type="molecule type" value="Genomic_DNA"/>
</dbReference>
<dbReference type="AlphaFoldDB" id="A0A841GYI0"/>
<feature type="domain" description="Yip1" evidence="6">
    <location>
        <begin position="35"/>
        <end position="157"/>
    </location>
</feature>
<dbReference type="Pfam" id="PF04893">
    <property type="entry name" value="Yip1"/>
    <property type="match status" value="1"/>
</dbReference>
<evidence type="ECO:0000256" key="1">
    <source>
        <dbReference type="ARBA" id="ARBA00004141"/>
    </source>
</evidence>
<sequence>MSSFTERMIGAATLNIATYEEVEHDRTATGQAAGVVALVAVASVVGAMGSGTEGMVSALVGALASWAVWSAVTYFVGTRMFGGTADWGEMARTIGFAQAPGLLAIFGFIPILGWLIRIVVAIWMLACVIVAIRQALDFTTGRAIGTAVLGFIVLLAIQVFVGLLLGTARIMS</sequence>
<evidence type="ECO:0000259" key="6">
    <source>
        <dbReference type="Pfam" id="PF04893"/>
    </source>
</evidence>
<organism evidence="7 8">
    <name type="scientific">Longimicrobium terrae</name>
    <dbReference type="NCBI Taxonomy" id="1639882"/>
    <lineage>
        <taxon>Bacteria</taxon>
        <taxon>Pseudomonadati</taxon>
        <taxon>Gemmatimonadota</taxon>
        <taxon>Longimicrobiia</taxon>
        <taxon>Longimicrobiales</taxon>
        <taxon>Longimicrobiaceae</taxon>
        <taxon>Longimicrobium</taxon>
    </lineage>
</organism>
<feature type="transmembrane region" description="Helical" evidence="5">
    <location>
        <begin position="56"/>
        <end position="81"/>
    </location>
</feature>
<feature type="transmembrane region" description="Helical" evidence="5">
    <location>
        <begin position="32"/>
        <end position="50"/>
    </location>
</feature>
<dbReference type="Proteomes" id="UP000582837">
    <property type="component" value="Unassembled WGS sequence"/>
</dbReference>
<feature type="transmembrane region" description="Helical" evidence="5">
    <location>
        <begin position="144"/>
        <end position="166"/>
    </location>
</feature>
<evidence type="ECO:0000313" key="8">
    <source>
        <dbReference type="Proteomes" id="UP000582837"/>
    </source>
</evidence>
<evidence type="ECO:0000313" key="7">
    <source>
        <dbReference type="EMBL" id="MBB6070835.1"/>
    </source>
</evidence>
<feature type="transmembrane region" description="Helical" evidence="5">
    <location>
        <begin position="102"/>
        <end position="132"/>
    </location>
</feature>
<comment type="caution">
    <text evidence="7">The sequence shown here is derived from an EMBL/GenBank/DDBJ whole genome shotgun (WGS) entry which is preliminary data.</text>
</comment>
<dbReference type="GO" id="GO:0016020">
    <property type="term" value="C:membrane"/>
    <property type="evidence" value="ECO:0007669"/>
    <property type="project" value="UniProtKB-SubCell"/>
</dbReference>
<keyword evidence="4 5" id="KW-0472">Membrane</keyword>
<protein>
    <recommendedName>
        <fullName evidence="6">Yip1 domain-containing protein</fullName>
    </recommendedName>
</protein>
<keyword evidence="8" id="KW-1185">Reference proteome</keyword>
<evidence type="ECO:0000256" key="5">
    <source>
        <dbReference type="SAM" id="Phobius"/>
    </source>
</evidence>
<evidence type="ECO:0000256" key="4">
    <source>
        <dbReference type="ARBA" id="ARBA00023136"/>
    </source>
</evidence>
<evidence type="ECO:0000256" key="2">
    <source>
        <dbReference type="ARBA" id="ARBA00022692"/>
    </source>
</evidence>
<reference evidence="7 8" key="1">
    <citation type="submission" date="2020-08" db="EMBL/GenBank/DDBJ databases">
        <title>Genomic Encyclopedia of Type Strains, Phase IV (KMG-IV): sequencing the most valuable type-strain genomes for metagenomic binning, comparative biology and taxonomic classification.</title>
        <authorList>
            <person name="Goeker M."/>
        </authorList>
    </citation>
    <scope>NUCLEOTIDE SEQUENCE [LARGE SCALE GENOMIC DNA]</scope>
    <source>
        <strain evidence="7 8">DSM 29007</strain>
    </source>
</reference>
<keyword evidence="2 5" id="KW-0812">Transmembrane</keyword>
<accession>A0A841GYI0</accession>
<dbReference type="InterPro" id="IPR006977">
    <property type="entry name" value="Yip1_dom"/>
</dbReference>
<name>A0A841GYI0_9BACT</name>
<proteinExistence type="predicted"/>
<gene>
    <name evidence="7" type="ORF">HNQ61_002457</name>
</gene>